<organism evidence="2 3">
    <name type="scientific">Smittium culicis</name>
    <dbReference type="NCBI Taxonomy" id="133412"/>
    <lineage>
        <taxon>Eukaryota</taxon>
        <taxon>Fungi</taxon>
        <taxon>Fungi incertae sedis</taxon>
        <taxon>Zoopagomycota</taxon>
        <taxon>Kickxellomycotina</taxon>
        <taxon>Harpellomycetes</taxon>
        <taxon>Harpellales</taxon>
        <taxon>Legeriomycetaceae</taxon>
        <taxon>Smittium</taxon>
    </lineage>
</organism>
<evidence type="ECO:0000313" key="3">
    <source>
        <dbReference type="Proteomes" id="UP000187283"/>
    </source>
</evidence>
<feature type="transmembrane region" description="Helical" evidence="1">
    <location>
        <begin position="12"/>
        <end position="38"/>
    </location>
</feature>
<dbReference type="Proteomes" id="UP000187283">
    <property type="component" value="Unassembled WGS sequence"/>
</dbReference>
<evidence type="ECO:0000256" key="1">
    <source>
        <dbReference type="SAM" id="Phobius"/>
    </source>
</evidence>
<name>A0A1R1X075_9FUNG</name>
<keyword evidence="1" id="KW-1133">Transmembrane helix</keyword>
<evidence type="ECO:0000313" key="2">
    <source>
        <dbReference type="EMBL" id="OMJ07997.1"/>
    </source>
</evidence>
<reference evidence="2 3" key="1">
    <citation type="submission" date="2017-01" db="EMBL/GenBank/DDBJ databases">
        <authorList>
            <person name="Mah S.A."/>
            <person name="Swanson W.J."/>
            <person name="Moy G.W."/>
            <person name="Vacquier V.D."/>
        </authorList>
    </citation>
    <scope>NUCLEOTIDE SEQUENCE [LARGE SCALE GENOMIC DNA]</scope>
    <source>
        <strain evidence="2 3">GSMNP</strain>
    </source>
</reference>
<sequence>MINSDSLSKESYSYYVLRFWEILSLIFALSFYSISCIFQSNPIEPIWCKWFFILNSAILLVITGSINTYPIKKRISNRPDDPTFEGTVYTENEVLLDSPEASCSFWGSIFFLWMSDLMNEAKRIHLSYTDLYSLSKFEFPGGPFFLSKIVNELENVGPDFDPTIAYIYCIGLLISGLAGIFLENQSLWKSRLKL</sequence>
<dbReference type="EMBL" id="LSSN01005913">
    <property type="protein sequence ID" value="OMJ07997.1"/>
    <property type="molecule type" value="Genomic_DNA"/>
</dbReference>
<dbReference type="STRING" id="133412.A0A1R1X075"/>
<keyword evidence="3" id="KW-1185">Reference proteome</keyword>
<accession>A0A1R1X075</accession>
<feature type="transmembrane region" description="Helical" evidence="1">
    <location>
        <begin position="50"/>
        <end position="71"/>
    </location>
</feature>
<keyword evidence="1" id="KW-0472">Membrane</keyword>
<dbReference type="AlphaFoldDB" id="A0A1R1X075"/>
<proteinExistence type="predicted"/>
<feature type="transmembrane region" description="Helical" evidence="1">
    <location>
        <begin position="163"/>
        <end position="182"/>
    </location>
</feature>
<keyword evidence="1" id="KW-0812">Transmembrane</keyword>
<gene>
    <name evidence="2" type="ORF">AYI70_g11838</name>
</gene>
<protein>
    <submittedName>
        <fullName evidence="2">Uncharacterized protein</fullName>
    </submittedName>
</protein>
<comment type="caution">
    <text evidence="2">The sequence shown here is derived from an EMBL/GenBank/DDBJ whole genome shotgun (WGS) entry which is preliminary data.</text>
</comment>